<protein>
    <submittedName>
        <fullName evidence="1">Uncharacterized protein</fullName>
    </submittedName>
</protein>
<sequence length="91" mass="10498">MKLDKNELWAGTFHGRHDGAPAKVTATLDDTRPEPYAWTCTCGARRSFLTDEDVFDTAWRHTHPTRLDRLRQWAARPPAPHPHRPLTRRSA</sequence>
<name>A0A1E5P0F4_9ACTN</name>
<organism evidence="1 2">
    <name type="scientific">Streptomyces subrutilus</name>
    <dbReference type="NCBI Taxonomy" id="36818"/>
    <lineage>
        <taxon>Bacteria</taxon>
        <taxon>Bacillati</taxon>
        <taxon>Actinomycetota</taxon>
        <taxon>Actinomycetes</taxon>
        <taxon>Kitasatosporales</taxon>
        <taxon>Streptomycetaceae</taxon>
        <taxon>Streptomyces</taxon>
    </lineage>
</organism>
<dbReference type="EMBL" id="MEHK01000002">
    <property type="protein sequence ID" value="OEJ22533.1"/>
    <property type="molecule type" value="Genomic_DNA"/>
</dbReference>
<dbReference type="STRING" id="36818.BGK67_33990"/>
<proteinExistence type="predicted"/>
<keyword evidence="2" id="KW-1185">Reference proteome</keyword>
<accession>A0A1E5P0F4</accession>
<dbReference type="OrthoDB" id="4236565at2"/>
<reference evidence="1 2" key="1">
    <citation type="submission" date="2016-08" db="EMBL/GenBank/DDBJ databases">
        <title>The complete genome of Streptomyces subrutilus 10-1-1.</title>
        <authorList>
            <person name="Chen X."/>
        </authorList>
    </citation>
    <scope>NUCLEOTIDE SEQUENCE [LARGE SCALE GENOMIC DNA]</scope>
    <source>
        <strain evidence="1 2">10-1-1</strain>
    </source>
</reference>
<comment type="caution">
    <text evidence="1">The sequence shown here is derived from an EMBL/GenBank/DDBJ whole genome shotgun (WGS) entry which is preliminary data.</text>
</comment>
<dbReference type="RefSeq" id="WP_069924581.1">
    <property type="nucleotide sequence ID" value="NZ_MEHK01000002.1"/>
</dbReference>
<dbReference type="AlphaFoldDB" id="A0A1E5P0F4"/>
<gene>
    <name evidence="1" type="ORF">BGK67_33990</name>
</gene>
<evidence type="ECO:0000313" key="1">
    <source>
        <dbReference type="EMBL" id="OEJ22533.1"/>
    </source>
</evidence>
<dbReference type="Proteomes" id="UP000095705">
    <property type="component" value="Unassembled WGS sequence"/>
</dbReference>
<evidence type="ECO:0000313" key="2">
    <source>
        <dbReference type="Proteomes" id="UP000095705"/>
    </source>
</evidence>